<feature type="domain" description="Enoyl reductase (ER)" evidence="1">
    <location>
        <begin position="23"/>
        <end position="366"/>
    </location>
</feature>
<dbReference type="InterPro" id="IPR013154">
    <property type="entry name" value="ADH-like_N"/>
</dbReference>
<dbReference type="SUPFAM" id="SSF51735">
    <property type="entry name" value="NAD(P)-binding Rossmann-fold domains"/>
    <property type="match status" value="1"/>
</dbReference>
<dbReference type="InterPro" id="IPR052733">
    <property type="entry name" value="Chloroplast_QOR"/>
</dbReference>
<dbReference type="GO" id="GO:0016491">
    <property type="term" value="F:oxidoreductase activity"/>
    <property type="evidence" value="ECO:0007669"/>
    <property type="project" value="InterPro"/>
</dbReference>
<comment type="caution">
    <text evidence="2">The sequence shown here is derived from an EMBL/GenBank/DDBJ whole genome shotgun (WGS) entry which is preliminary data.</text>
</comment>
<protein>
    <recommendedName>
        <fullName evidence="1">Enoyl reductase (ER) domain-containing protein</fullName>
    </recommendedName>
</protein>
<sequence>MAAVASIPSTHAAWVFTKHGPPTEVLTLRTDHPTPTPASLRTGEALIKVSAVSTNAGFLLAINSFPHPTSHPWIPEIEFAGTIVALGPRGANQEQGQGQGEGAAFQVGDRVLGTRTFPSMLKYNGALQAYLVSPVSLLVQKPDSISMIDASGLSGVGCTALQSLEVAGVKPGHKVLVTGASGGLGSILVQTAKAVVGETGVVVTTCSGKNIDLVKSLGADEVVDYTAHDPLHTYFEKHHSSAPFDAIFDVAGTSNTLYTASPSYLTKSGIYIQLGAIHLTEGAWLSIISGFFTILLNRLLPTILGGTPRRFLFYSATPNQKDSKKVIELAEQGKIKAVVDSVWKVEDVKKAYERAVSHRARGKIVIDFD</sequence>
<reference evidence="2 3" key="1">
    <citation type="submission" date="2013-03" db="EMBL/GenBank/DDBJ databases">
        <title>The Genome Sequence of Capronia epimyces CBS 606.96.</title>
        <authorList>
            <consortium name="The Broad Institute Genomics Platform"/>
            <person name="Cuomo C."/>
            <person name="de Hoog S."/>
            <person name="Gorbushina A."/>
            <person name="Walker B."/>
            <person name="Young S.K."/>
            <person name="Zeng Q."/>
            <person name="Gargeya S."/>
            <person name="Fitzgerald M."/>
            <person name="Haas B."/>
            <person name="Abouelleil A."/>
            <person name="Allen A.W."/>
            <person name="Alvarado L."/>
            <person name="Arachchi H.M."/>
            <person name="Berlin A.M."/>
            <person name="Chapman S.B."/>
            <person name="Gainer-Dewar J."/>
            <person name="Goldberg J."/>
            <person name="Griggs A."/>
            <person name="Gujja S."/>
            <person name="Hansen M."/>
            <person name="Howarth C."/>
            <person name="Imamovic A."/>
            <person name="Ireland A."/>
            <person name="Larimer J."/>
            <person name="McCowan C."/>
            <person name="Murphy C."/>
            <person name="Pearson M."/>
            <person name="Poon T.W."/>
            <person name="Priest M."/>
            <person name="Roberts A."/>
            <person name="Saif S."/>
            <person name="Shea T."/>
            <person name="Sisk P."/>
            <person name="Sykes S."/>
            <person name="Wortman J."/>
            <person name="Nusbaum C."/>
            <person name="Birren B."/>
        </authorList>
    </citation>
    <scope>NUCLEOTIDE SEQUENCE [LARGE SCALE GENOMIC DNA]</scope>
    <source>
        <strain evidence="2 3">CBS 606.96</strain>
    </source>
</reference>
<evidence type="ECO:0000313" key="2">
    <source>
        <dbReference type="EMBL" id="EXJ77460.1"/>
    </source>
</evidence>
<evidence type="ECO:0000259" key="1">
    <source>
        <dbReference type="SMART" id="SM00829"/>
    </source>
</evidence>
<name>W9XJE8_9EURO</name>
<evidence type="ECO:0000313" key="3">
    <source>
        <dbReference type="Proteomes" id="UP000019478"/>
    </source>
</evidence>
<dbReference type="EMBL" id="AMGY01000010">
    <property type="protein sequence ID" value="EXJ77460.1"/>
    <property type="molecule type" value="Genomic_DNA"/>
</dbReference>
<dbReference type="SUPFAM" id="SSF50129">
    <property type="entry name" value="GroES-like"/>
    <property type="match status" value="1"/>
</dbReference>
<dbReference type="RefSeq" id="XP_007737970.1">
    <property type="nucleotide sequence ID" value="XM_007739780.1"/>
</dbReference>
<dbReference type="OrthoDB" id="3509362at2759"/>
<proteinExistence type="predicted"/>
<dbReference type="InterPro" id="IPR036291">
    <property type="entry name" value="NAD(P)-bd_dom_sf"/>
</dbReference>
<dbReference type="HOGENOM" id="CLU_026673_3_3_1"/>
<dbReference type="AlphaFoldDB" id="W9XJE8"/>
<dbReference type="Pfam" id="PF13602">
    <property type="entry name" value="ADH_zinc_N_2"/>
    <property type="match status" value="1"/>
</dbReference>
<dbReference type="GeneID" id="19173770"/>
<dbReference type="Proteomes" id="UP000019478">
    <property type="component" value="Unassembled WGS sequence"/>
</dbReference>
<dbReference type="Gene3D" id="3.90.180.10">
    <property type="entry name" value="Medium-chain alcohol dehydrogenases, catalytic domain"/>
    <property type="match status" value="1"/>
</dbReference>
<dbReference type="InterPro" id="IPR002364">
    <property type="entry name" value="Quin_OxRdtase/zeta-crystal_CS"/>
</dbReference>
<dbReference type="CDD" id="cd08267">
    <property type="entry name" value="MDR1"/>
    <property type="match status" value="1"/>
</dbReference>
<dbReference type="SMART" id="SM00829">
    <property type="entry name" value="PKS_ER"/>
    <property type="match status" value="1"/>
</dbReference>
<dbReference type="PANTHER" id="PTHR44013">
    <property type="entry name" value="ZINC-TYPE ALCOHOL DEHYDROGENASE-LIKE PROTEIN C16A3.02C"/>
    <property type="match status" value="1"/>
</dbReference>
<dbReference type="PANTHER" id="PTHR44013:SF1">
    <property type="entry name" value="ZINC-TYPE ALCOHOL DEHYDROGENASE-LIKE PROTEIN C16A3.02C"/>
    <property type="match status" value="1"/>
</dbReference>
<dbReference type="STRING" id="1182542.W9XJE8"/>
<dbReference type="Pfam" id="PF08240">
    <property type="entry name" value="ADH_N"/>
    <property type="match status" value="1"/>
</dbReference>
<keyword evidence="3" id="KW-1185">Reference proteome</keyword>
<gene>
    <name evidence="2" type="ORF">A1O3_09686</name>
</gene>
<dbReference type="InterPro" id="IPR020843">
    <property type="entry name" value="ER"/>
</dbReference>
<organism evidence="2 3">
    <name type="scientific">Capronia epimyces CBS 606.96</name>
    <dbReference type="NCBI Taxonomy" id="1182542"/>
    <lineage>
        <taxon>Eukaryota</taxon>
        <taxon>Fungi</taxon>
        <taxon>Dikarya</taxon>
        <taxon>Ascomycota</taxon>
        <taxon>Pezizomycotina</taxon>
        <taxon>Eurotiomycetes</taxon>
        <taxon>Chaetothyriomycetidae</taxon>
        <taxon>Chaetothyriales</taxon>
        <taxon>Herpotrichiellaceae</taxon>
        <taxon>Capronia</taxon>
    </lineage>
</organism>
<dbReference type="Gene3D" id="3.40.50.720">
    <property type="entry name" value="NAD(P)-binding Rossmann-like Domain"/>
    <property type="match status" value="1"/>
</dbReference>
<dbReference type="InterPro" id="IPR011032">
    <property type="entry name" value="GroES-like_sf"/>
</dbReference>
<dbReference type="GO" id="GO:0008270">
    <property type="term" value="F:zinc ion binding"/>
    <property type="evidence" value="ECO:0007669"/>
    <property type="project" value="InterPro"/>
</dbReference>
<dbReference type="PROSITE" id="PS01162">
    <property type="entry name" value="QOR_ZETA_CRYSTAL"/>
    <property type="match status" value="1"/>
</dbReference>
<accession>W9XJE8</accession>
<dbReference type="eggNOG" id="KOG1198">
    <property type="taxonomic scope" value="Eukaryota"/>
</dbReference>